<organism>
    <name type="scientific">Culex quinquefasciatus</name>
    <name type="common">Southern house mosquito</name>
    <name type="synonym">Culex pungens</name>
    <dbReference type="NCBI Taxonomy" id="7176"/>
    <lineage>
        <taxon>Eukaryota</taxon>
        <taxon>Metazoa</taxon>
        <taxon>Ecdysozoa</taxon>
        <taxon>Arthropoda</taxon>
        <taxon>Hexapoda</taxon>
        <taxon>Insecta</taxon>
        <taxon>Pterygota</taxon>
        <taxon>Neoptera</taxon>
        <taxon>Endopterygota</taxon>
        <taxon>Diptera</taxon>
        <taxon>Nematocera</taxon>
        <taxon>Culicoidea</taxon>
        <taxon>Culicidae</taxon>
        <taxon>Culicinae</taxon>
        <taxon>Culicini</taxon>
        <taxon>Culex</taxon>
        <taxon>Culex</taxon>
    </lineage>
</organism>
<reference evidence="3" key="2">
    <citation type="submission" date="2020-05" db="UniProtKB">
        <authorList>
            <consortium name="EnsemblMetazoa"/>
        </authorList>
    </citation>
    <scope>IDENTIFICATION</scope>
    <source>
        <strain evidence="3">JHB</strain>
    </source>
</reference>
<protein>
    <recommendedName>
        <fullName evidence="5">Ionotropic glutamate receptor L-glutamate and glycine-binding domain-containing protein</fullName>
    </recommendedName>
</protein>
<reference evidence="2" key="1">
    <citation type="submission" date="2007-03" db="EMBL/GenBank/DDBJ databases">
        <title>Annotation of Culex pipiens quinquefasciatus.</title>
        <authorList>
            <consortium name="The Broad Institute Genome Sequencing Platform"/>
            <person name="Atkinson P.W."/>
            <person name="Hemingway J."/>
            <person name="Christensen B.M."/>
            <person name="Higgs S."/>
            <person name="Kodira C."/>
            <person name="Hannick L."/>
            <person name="Megy K."/>
            <person name="O'Leary S."/>
            <person name="Pearson M."/>
            <person name="Haas B.J."/>
            <person name="Mauceli E."/>
            <person name="Wortman J.R."/>
            <person name="Lee N.H."/>
            <person name="Guigo R."/>
            <person name="Stanke M."/>
            <person name="Alvarado L."/>
            <person name="Amedeo P."/>
            <person name="Antoine C.H."/>
            <person name="Arensburger P."/>
            <person name="Bidwell S.L."/>
            <person name="Crawford M."/>
            <person name="Camaro F."/>
            <person name="Devon K."/>
            <person name="Engels R."/>
            <person name="Hammond M."/>
            <person name="Howarth C."/>
            <person name="Koehrsen M."/>
            <person name="Lawson D."/>
            <person name="Montgomery P."/>
            <person name="Nene V."/>
            <person name="Nusbaum C."/>
            <person name="Puiu D."/>
            <person name="Romero-Severson J."/>
            <person name="Severson D.W."/>
            <person name="Shumway M."/>
            <person name="Sisk P."/>
            <person name="Stolte C."/>
            <person name="Zeng Q."/>
            <person name="Eisenstadt E."/>
            <person name="Fraser-Liggett C."/>
            <person name="Strausberg R."/>
            <person name="Galagan J."/>
            <person name="Birren B."/>
            <person name="Collins F.H."/>
        </authorList>
    </citation>
    <scope>NUCLEOTIDE SEQUENCE [LARGE SCALE GENOMIC DNA]</scope>
    <source>
        <strain evidence="2">JHB</strain>
    </source>
</reference>
<keyword evidence="1" id="KW-1133">Transmembrane helix</keyword>
<dbReference type="EMBL" id="DS232272">
    <property type="protein sequence ID" value="EDS38893.1"/>
    <property type="molecule type" value="Genomic_DNA"/>
</dbReference>
<keyword evidence="4" id="KW-1185">Reference proteome</keyword>
<dbReference type="AlphaFoldDB" id="B0X1W3"/>
<name>B0X1W3_CULQU</name>
<keyword evidence="1" id="KW-0812">Transmembrane</keyword>
<evidence type="ECO:0000256" key="1">
    <source>
        <dbReference type="SAM" id="Phobius"/>
    </source>
</evidence>
<dbReference type="VEuPathDB" id="VectorBase:CPIJ013283"/>
<dbReference type="InParanoid" id="B0X1W3"/>
<dbReference type="KEGG" id="cqu:CpipJ_CPIJ013283"/>
<feature type="transmembrane region" description="Helical" evidence="1">
    <location>
        <begin position="421"/>
        <end position="444"/>
    </location>
</feature>
<evidence type="ECO:0000313" key="2">
    <source>
        <dbReference type="EMBL" id="EDS38893.1"/>
    </source>
</evidence>
<evidence type="ECO:0000313" key="3">
    <source>
        <dbReference type="EnsemblMetazoa" id="CPIJ013283-PA"/>
    </source>
</evidence>
<accession>B0X1W3</accession>
<keyword evidence="1" id="KW-0472">Membrane</keyword>
<sequence>MCILHDSPSWIWIDLLDEFIPKIAPNMAVNRLDWIGNAPRKCEFHLIFLDSAWRPADFNRMVHLFLEAHYWNRYGMFVFVVVEDANFNFLLFQLYTDFAKTLGIVKSVLILISRDGRVPIIVQHDYFKRREFMFKTIDDLKEVFLKDYLRDVFGYQFDVLFFLNAPFLFITRKNQVLGVHRRTVDSFAKHVNASLELRVPKDHVLNSDEVSQFFWQGTLFYGSLVNDHKMAKIERFTLFALSVILFLLCESYLAKLFQFLFNYQYEPHLESIDDLLTTNHIINTEAPFFKIHLERSYPQLQNRVHVLSEQTLLHHPEPDMILGTLCHTAYSYTLSNQNFHPTSGLLRHYVLPARISLFSNSYSHSRRQPFSTAFNRVHAALHEAGLLDFWFEVDKKLWLALPQDDEVKVVKFGHLVSLWKLVAAGYGIAWVVFGIEIVGHWILLKIAKKK</sequence>
<dbReference type="eggNOG" id="ENOG502T8W4">
    <property type="taxonomic scope" value="Eukaryota"/>
</dbReference>
<dbReference type="HOGENOM" id="CLU_608676_0_0_1"/>
<proteinExistence type="predicted"/>
<evidence type="ECO:0000313" key="4">
    <source>
        <dbReference type="Proteomes" id="UP000002320"/>
    </source>
</evidence>
<gene>
    <name evidence="3" type="primary">6046420</name>
    <name evidence="2" type="ORF">CpipJ_CPIJ013283</name>
</gene>
<evidence type="ECO:0008006" key="5">
    <source>
        <dbReference type="Google" id="ProtNLM"/>
    </source>
</evidence>
<dbReference type="Proteomes" id="UP000002320">
    <property type="component" value="Unassembled WGS sequence"/>
</dbReference>
<dbReference type="EnsemblMetazoa" id="CPIJ013283-RA">
    <property type="protein sequence ID" value="CPIJ013283-PA"/>
    <property type="gene ID" value="CPIJ013283"/>
</dbReference>